<protein>
    <submittedName>
        <fullName evidence="2">Uncharacterized protein</fullName>
    </submittedName>
</protein>
<proteinExistence type="predicted"/>
<keyword evidence="1" id="KW-1185">Reference proteome</keyword>
<organism evidence="1 2">
    <name type="scientific">Parastrongyloides trichosuri</name>
    <name type="common">Possum-specific nematode worm</name>
    <dbReference type="NCBI Taxonomy" id="131310"/>
    <lineage>
        <taxon>Eukaryota</taxon>
        <taxon>Metazoa</taxon>
        <taxon>Ecdysozoa</taxon>
        <taxon>Nematoda</taxon>
        <taxon>Chromadorea</taxon>
        <taxon>Rhabditida</taxon>
        <taxon>Tylenchina</taxon>
        <taxon>Panagrolaimomorpha</taxon>
        <taxon>Strongyloidoidea</taxon>
        <taxon>Strongyloididae</taxon>
        <taxon>Parastrongyloides</taxon>
    </lineage>
</organism>
<evidence type="ECO:0000313" key="2">
    <source>
        <dbReference type="WBParaSite" id="PTRK_0000421400.1"/>
    </source>
</evidence>
<sequence>MHFVILEIHGYYKFTATLGIVNSVPMFLIKQYDWLFLNKAQKDALEHLFYPNIIVLKNPIGFKLRHIEKDTPTDMFKVAVVNNFEFDN</sequence>
<dbReference type="Proteomes" id="UP000038045">
    <property type="component" value="Unplaced"/>
</dbReference>
<name>A0A0N4ZA06_PARTI</name>
<accession>A0A0N4ZA06</accession>
<dbReference type="WBParaSite" id="PTRK_0000421400.1">
    <property type="protein sequence ID" value="PTRK_0000421400.1"/>
    <property type="gene ID" value="PTRK_0000421400"/>
</dbReference>
<evidence type="ECO:0000313" key="1">
    <source>
        <dbReference type="Proteomes" id="UP000038045"/>
    </source>
</evidence>
<reference evidence="2" key="1">
    <citation type="submission" date="2017-02" db="UniProtKB">
        <authorList>
            <consortium name="WormBaseParasite"/>
        </authorList>
    </citation>
    <scope>IDENTIFICATION</scope>
</reference>
<dbReference type="AlphaFoldDB" id="A0A0N4ZA06"/>